<proteinExistence type="inferred from homology"/>
<comment type="catalytic activity">
    <reaction evidence="1">
        <text>RNA(n) + a ribonucleoside 5'-triphosphate = RNA(n+1) + diphosphate</text>
        <dbReference type="Rhea" id="RHEA:21248"/>
        <dbReference type="Rhea" id="RHEA-COMP:14527"/>
        <dbReference type="Rhea" id="RHEA-COMP:17342"/>
        <dbReference type="ChEBI" id="CHEBI:33019"/>
        <dbReference type="ChEBI" id="CHEBI:61557"/>
        <dbReference type="ChEBI" id="CHEBI:140395"/>
        <dbReference type="EC" id="2.7.7.48"/>
    </reaction>
</comment>
<dbReference type="PANTHER" id="PTHR23079">
    <property type="entry name" value="RNA-DEPENDENT RNA POLYMERASE"/>
    <property type="match status" value="1"/>
</dbReference>
<keyword evidence="1" id="KW-0694">RNA-binding</keyword>
<dbReference type="PANTHER" id="PTHR23079:SF55">
    <property type="entry name" value="RNA-DIRECTED RNA POLYMERASE"/>
    <property type="match status" value="1"/>
</dbReference>
<dbReference type="GO" id="GO:0003968">
    <property type="term" value="F:RNA-directed RNA polymerase activity"/>
    <property type="evidence" value="ECO:0007669"/>
    <property type="project" value="UniProtKB-KW"/>
</dbReference>
<dbReference type="InterPro" id="IPR057596">
    <property type="entry name" value="RDRP_core"/>
</dbReference>
<name>A0A0D2NN32_HYPSF</name>
<gene>
    <name evidence="3" type="ORF">HYPSUDRAFT_68609</name>
</gene>
<dbReference type="AlphaFoldDB" id="A0A0D2NN32"/>
<evidence type="ECO:0000256" key="1">
    <source>
        <dbReference type="RuleBase" id="RU363098"/>
    </source>
</evidence>
<evidence type="ECO:0000259" key="2">
    <source>
        <dbReference type="Pfam" id="PF05183"/>
    </source>
</evidence>
<keyword evidence="1" id="KW-0696">RNA-directed RNA polymerase</keyword>
<dbReference type="GO" id="GO:0031380">
    <property type="term" value="C:nuclear RNA-directed RNA polymerase complex"/>
    <property type="evidence" value="ECO:0007669"/>
    <property type="project" value="TreeGrafter"/>
</dbReference>
<organism evidence="3 4">
    <name type="scientific">Hypholoma sublateritium (strain FD-334 SS-4)</name>
    <dbReference type="NCBI Taxonomy" id="945553"/>
    <lineage>
        <taxon>Eukaryota</taxon>
        <taxon>Fungi</taxon>
        <taxon>Dikarya</taxon>
        <taxon>Basidiomycota</taxon>
        <taxon>Agaricomycotina</taxon>
        <taxon>Agaricomycetes</taxon>
        <taxon>Agaricomycetidae</taxon>
        <taxon>Agaricales</taxon>
        <taxon>Agaricineae</taxon>
        <taxon>Strophariaceae</taxon>
        <taxon>Hypholoma</taxon>
    </lineage>
</organism>
<evidence type="ECO:0000313" key="4">
    <source>
        <dbReference type="Proteomes" id="UP000054270"/>
    </source>
</evidence>
<keyword evidence="1" id="KW-0548">Nucleotidyltransferase</keyword>
<dbReference type="OrthoDB" id="6513042at2759"/>
<dbReference type="Proteomes" id="UP000054270">
    <property type="component" value="Unassembled WGS sequence"/>
</dbReference>
<comment type="similarity">
    <text evidence="1">Belongs to the RdRP family.</text>
</comment>
<evidence type="ECO:0000313" key="3">
    <source>
        <dbReference type="EMBL" id="KJA20204.1"/>
    </source>
</evidence>
<sequence length="1218" mass="137395">MDINIKYIPKDVNNWEVTRAIAPVLHSELESAPVDSEGRRPVNFRVTLNANPAGGVGNNGTGILTLPTLEISKKFLSFVRNNPIRIKSKKVLFSEKKGEPRPRLVETLKKTPYISPDIEEEHQRKLEALNSKFRVDTVQFGIFHQSSYPRSSKEIASRAFSIEWEQEYISNSAAWLEFKYDSKLIRITIGNGVTESFGFNIAINLSSIRKIGVGYEGKSYICFDTLTPPVMEAIQLHPTTTGDSRADNRKSRCRVGSIHPGHAVVAPYCPHLRLVLFNDGESNVIDRFKKMCQTAGLPAKIIVECRITGPTRIEASRQNFFTESRLQTLHRTLEKFDWPVAFQLEALLRNGLLHTGDLDELLPEIRSLTNQRLNRSSAFVGELLRRYNEALQGRSPQESPMQCFKSVQSKFEFPPPSKSFRCYHITFTPTRMILEGPYASQSNRVLRQYEGYEDHFIRVDFRDEDRLQYHWDREVDGVPFLCERVGKTLKEGFSLGGRSFEFLAYSSSALRDHAVWFMNPFDHTSRNIHVNAAAIRDSLGSFEDTDLLRCPSKYAARLAQAFTATDPSVDVLRSQWKEVPDLGQKPYLFTDGVGTISKAFGDRIWAKLCETKLNPRRVVQPSAYQIRFLGYKGVVFVNPFLDARDDGIQMLLRPSMRKFEVKEADSRSAPLEIAQAFERPNQCYLNRPLVMLLEDVGVRRDVFQELQDLAVADAKTIDYSISHFCNALRGHHLGSSYQLREILGRLRDKYGMDLASDGRTIAIDNPFLRQIRQVAMVDILRDIKHSARIPVPDSFLLVGVADEGPAYIGEPGFENVYCLGVAEIYACIQRTCDDEPIWLEGNVSISRSPVAHLGDVQRVRAVGKPPTDRPCLFAHLKNVVVMPSVGPRSLASCLGGGDVDGDMFSVICYDSLLPNVIEKPASYNPLPTKDLQRDSTVEDICDFIVEYIHSDLLGLLSIRLLVIAGMRDRNCVILAELCSHAVDYPKQGTPPQIEGDQLPETLIRCKPDWHASDDYYVSTRALGYLFRSVQLDEQPILPVDVPPVNPYSDPISIALLSSVEPYIGSAAFVEHPPAYIMKIFRRYVDELRYICATHTLINTGDSRLLESEVVVGTILAKCAQPRWRKERMFRMRTHSGALVADIRHSLMENGGTGMDQLIQALELSWFAWDLSLRRRNEFGAQSFGFIALGAIVDCLDNLDTNSPSVRAEGNNRGRKAPL</sequence>
<feature type="domain" description="RDRP core" evidence="2">
    <location>
        <begin position="427"/>
        <end position="1029"/>
    </location>
</feature>
<accession>A0A0D2NN32</accession>
<dbReference type="OMA" id="YICLTHA"/>
<dbReference type="EMBL" id="KN817569">
    <property type="protein sequence ID" value="KJA20204.1"/>
    <property type="molecule type" value="Genomic_DNA"/>
</dbReference>
<keyword evidence="4" id="KW-1185">Reference proteome</keyword>
<dbReference type="STRING" id="945553.A0A0D2NN32"/>
<keyword evidence="1" id="KW-0808">Transferase</keyword>
<dbReference type="EC" id="2.7.7.48" evidence="1"/>
<dbReference type="InterPro" id="IPR007855">
    <property type="entry name" value="RDRP"/>
</dbReference>
<protein>
    <recommendedName>
        <fullName evidence="1">RNA-dependent RNA polymerase</fullName>
        <ecNumber evidence="1">2.7.7.48</ecNumber>
    </recommendedName>
</protein>
<reference evidence="4" key="1">
    <citation type="submission" date="2014-04" db="EMBL/GenBank/DDBJ databases">
        <title>Evolutionary Origins and Diversification of the Mycorrhizal Mutualists.</title>
        <authorList>
            <consortium name="DOE Joint Genome Institute"/>
            <consortium name="Mycorrhizal Genomics Consortium"/>
            <person name="Kohler A."/>
            <person name="Kuo A."/>
            <person name="Nagy L.G."/>
            <person name="Floudas D."/>
            <person name="Copeland A."/>
            <person name="Barry K.W."/>
            <person name="Cichocki N."/>
            <person name="Veneault-Fourrey C."/>
            <person name="LaButti K."/>
            <person name="Lindquist E.A."/>
            <person name="Lipzen A."/>
            <person name="Lundell T."/>
            <person name="Morin E."/>
            <person name="Murat C."/>
            <person name="Riley R."/>
            <person name="Ohm R."/>
            <person name="Sun H."/>
            <person name="Tunlid A."/>
            <person name="Henrissat B."/>
            <person name="Grigoriev I.V."/>
            <person name="Hibbett D.S."/>
            <person name="Martin F."/>
        </authorList>
    </citation>
    <scope>NUCLEOTIDE SEQUENCE [LARGE SCALE GENOMIC DNA]</scope>
    <source>
        <strain evidence="4">FD-334 SS-4</strain>
    </source>
</reference>
<dbReference type="Pfam" id="PF05183">
    <property type="entry name" value="RdRP"/>
    <property type="match status" value="1"/>
</dbReference>
<dbReference type="GO" id="GO:0030422">
    <property type="term" value="P:siRNA processing"/>
    <property type="evidence" value="ECO:0007669"/>
    <property type="project" value="TreeGrafter"/>
</dbReference>
<dbReference type="GO" id="GO:0003723">
    <property type="term" value="F:RNA binding"/>
    <property type="evidence" value="ECO:0007669"/>
    <property type="project" value="UniProtKB-KW"/>
</dbReference>